<keyword evidence="5" id="KW-1185">Reference proteome</keyword>
<name>A7TEV2_VANPO</name>
<dbReference type="Proteomes" id="UP000000267">
    <property type="component" value="Unassembled WGS sequence"/>
</dbReference>
<dbReference type="Pfam" id="PF21032">
    <property type="entry name" value="PROPPIN"/>
    <property type="match status" value="1"/>
</dbReference>
<dbReference type="InterPro" id="IPR015943">
    <property type="entry name" value="WD40/YVTN_repeat-like_dom_sf"/>
</dbReference>
<dbReference type="HOGENOM" id="CLU_025895_0_1_1"/>
<dbReference type="PANTHER" id="PTHR11227">
    <property type="entry name" value="WD-REPEAT PROTEIN INTERACTING WITH PHOSPHOINOSIDES WIPI -RELATED"/>
    <property type="match status" value="1"/>
</dbReference>
<proteinExistence type="inferred from homology"/>
<dbReference type="RefSeq" id="XP_001647056.1">
    <property type="nucleotide sequence ID" value="XM_001647006.1"/>
</dbReference>
<evidence type="ECO:0000256" key="3">
    <source>
        <dbReference type="ARBA" id="ARBA00025740"/>
    </source>
</evidence>
<evidence type="ECO:0000256" key="1">
    <source>
        <dbReference type="ARBA" id="ARBA00022574"/>
    </source>
</evidence>
<dbReference type="OMA" id="GGPQCMC"/>
<dbReference type="PhylomeDB" id="A7TEV2"/>
<accession>A7TEV2</accession>
<evidence type="ECO:0008006" key="6">
    <source>
        <dbReference type="Google" id="ProtNLM"/>
    </source>
</evidence>
<dbReference type="Gene3D" id="2.130.10.10">
    <property type="entry name" value="YVTN repeat-like/Quinoprotein amine dehydrogenase"/>
    <property type="match status" value="1"/>
</dbReference>
<reference evidence="4 5" key="1">
    <citation type="journal article" date="2007" name="Proc. Natl. Acad. Sci. U.S.A.">
        <title>Independent sorting-out of thousands of duplicated gene pairs in two yeast species descended from a whole-genome duplication.</title>
        <authorList>
            <person name="Scannell D.R."/>
            <person name="Frank A.C."/>
            <person name="Conant G.C."/>
            <person name="Byrne K.P."/>
            <person name="Woolfit M."/>
            <person name="Wolfe K.H."/>
        </authorList>
    </citation>
    <scope>NUCLEOTIDE SEQUENCE [LARGE SCALE GENOMIC DNA]</scope>
    <source>
        <strain evidence="5">ATCC 22028 / DSM 70294 / BCRC 21397 / CBS 2163 / NBRC 10782 / NRRL Y-8283 / UCD 57-17</strain>
    </source>
</reference>
<organism evidence="5">
    <name type="scientific">Vanderwaltozyma polyspora (strain ATCC 22028 / DSM 70294 / BCRC 21397 / CBS 2163 / NBRC 10782 / NRRL Y-8283 / UCD 57-17)</name>
    <name type="common">Kluyveromyces polysporus</name>
    <dbReference type="NCBI Taxonomy" id="436907"/>
    <lineage>
        <taxon>Eukaryota</taxon>
        <taxon>Fungi</taxon>
        <taxon>Dikarya</taxon>
        <taxon>Ascomycota</taxon>
        <taxon>Saccharomycotina</taxon>
        <taxon>Saccharomycetes</taxon>
        <taxon>Saccharomycetales</taxon>
        <taxon>Saccharomycetaceae</taxon>
        <taxon>Vanderwaltozyma</taxon>
    </lineage>
</organism>
<dbReference type="OrthoDB" id="1667587at2759"/>
<evidence type="ECO:0000313" key="5">
    <source>
        <dbReference type="Proteomes" id="UP000000267"/>
    </source>
</evidence>
<dbReference type="SUPFAM" id="SSF50978">
    <property type="entry name" value="WD40 repeat-like"/>
    <property type="match status" value="1"/>
</dbReference>
<dbReference type="EMBL" id="DS480381">
    <property type="protein sequence ID" value="EDO19198.1"/>
    <property type="molecule type" value="Genomic_DNA"/>
</dbReference>
<dbReference type="InterPro" id="IPR036322">
    <property type="entry name" value="WD40_repeat_dom_sf"/>
</dbReference>
<dbReference type="SMART" id="SM00320">
    <property type="entry name" value="WD40"/>
    <property type="match status" value="2"/>
</dbReference>
<dbReference type="FunCoup" id="A7TEV2">
    <property type="interactions" value="399"/>
</dbReference>
<dbReference type="GO" id="GO:0032266">
    <property type="term" value="F:phosphatidylinositol-3-phosphate binding"/>
    <property type="evidence" value="ECO:0007669"/>
    <property type="project" value="EnsemblFungi"/>
</dbReference>
<keyword evidence="2" id="KW-0677">Repeat</keyword>
<dbReference type="InterPro" id="IPR001680">
    <property type="entry name" value="WD40_rpt"/>
</dbReference>
<dbReference type="GO" id="GO:0034727">
    <property type="term" value="P:piecemeal microautophagy of the nucleus"/>
    <property type="evidence" value="ECO:0007669"/>
    <property type="project" value="EnsemblFungi"/>
</dbReference>
<dbReference type="GeneID" id="5547530"/>
<dbReference type="InParanoid" id="A7TEV2"/>
<protein>
    <recommendedName>
        <fullName evidence="6">SVP1-like protein 2</fullName>
    </recommendedName>
</protein>
<evidence type="ECO:0000313" key="4">
    <source>
        <dbReference type="EMBL" id="EDO19198.1"/>
    </source>
</evidence>
<evidence type="ECO:0000256" key="2">
    <source>
        <dbReference type="ARBA" id="ARBA00022737"/>
    </source>
</evidence>
<dbReference type="AlphaFoldDB" id="A7TEV2"/>
<sequence>MNIRHAIVDKPPVKAVRFLKVSFNQDESCFSCGTQDGFVVFNSDPLTCKLIKKFDDKDNNGIGLTRMLYRTNYTALVGGGKKPRYPLNKLIIWDDLRKTETSVLKFMSPVKDVFLSRVYIIVVLENSIEIFYFQPTPTRICPSLDIYPNGIVDFVMSQSRIHRRRSIEMENSESSSSLQGILAFPSARSVGQVHITNLSQLKHSDSNPSGTRLLPTSIIKAHKSAIRMLRLNPQGTMVATCSVQGTLIRIFSTLNGSLLREFRRGLDRADIYDMAFSHGGTKLAVVSDKQTLHIFQVLSSTHPQNNESTITNNKPNMNDSFDHGKNKVHALRDVIPNVWKPKYIDSIWSMCSIHLTNPLLRSSSNNDNDPDFLHDRCKIGWCRDATGYTNGNVAINDDDEDSLILVWQNRGIWEKYVILEKEESSYSTSETLRTEKQDIKKWDLIRESWRQI</sequence>
<dbReference type="eggNOG" id="KOG2111">
    <property type="taxonomic scope" value="Eukaryota"/>
</dbReference>
<dbReference type="GO" id="GO:0080025">
    <property type="term" value="F:phosphatidylinositol-3,5-bisphosphate binding"/>
    <property type="evidence" value="ECO:0007669"/>
    <property type="project" value="EnsemblFungi"/>
</dbReference>
<dbReference type="KEGG" id="vpo:Kpol_1050p55"/>
<dbReference type="GO" id="GO:0010314">
    <property type="term" value="F:phosphatidylinositol-5-phosphate binding"/>
    <property type="evidence" value="ECO:0007669"/>
    <property type="project" value="EnsemblFungi"/>
</dbReference>
<gene>
    <name evidence="4" type="ORF">Kpol_1050p55</name>
</gene>
<dbReference type="InterPro" id="IPR048720">
    <property type="entry name" value="PROPPIN"/>
</dbReference>
<dbReference type="GO" id="GO:0005768">
    <property type="term" value="C:endosome"/>
    <property type="evidence" value="ECO:0007669"/>
    <property type="project" value="EnsemblFungi"/>
</dbReference>
<comment type="similarity">
    <text evidence="3">Belongs to the WD repeat PROPPIN family.</text>
</comment>
<dbReference type="GO" id="GO:0070273">
    <property type="term" value="F:phosphatidylinositol-4-phosphate binding"/>
    <property type="evidence" value="ECO:0007669"/>
    <property type="project" value="EnsemblFungi"/>
</dbReference>
<keyword evidence="1" id="KW-0853">WD repeat</keyword>
<dbReference type="STRING" id="436907.A7TEV2"/>
<dbReference type="GO" id="GO:0000324">
    <property type="term" value="C:fungal-type vacuole"/>
    <property type="evidence" value="ECO:0007669"/>
    <property type="project" value="EnsemblFungi"/>
</dbReference>